<dbReference type="RefSeq" id="WP_102064891.1">
    <property type="nucleotide sequence ID" value="NZ_PKQE01000001.1"/>
</dbReference>
<dbReference type="OrthoDB" id="7062035at2"/>
<dbReference type="GO" id="GO:0003697">
    <property type="term" value="F:single-stranded DNA binding"/>
    <property type="evidence" value="ECO:0007669"/>
    <property type="project" value="InterPro"/>
</dbReference>
<evidence type="ECO:0000313" key="3">
    <source>
        <dbReference type="EMBL" id="PLC44480.1"/>
    </source>
</evidence>
<gene>
    <name evidence="3" type="ORF">C0Q88_07320</name>
</gene>
<dbReference type="Pfam" id="PF08804">
    <property type="entry name" value="gp32"/>
    <property type="match status" value="1"/>
</dbReference>
<feature type="domain" description="Bacteriophage T4 Gp32 single-stranded DNA-binding" evidence="2">
    <location>
        <begin position="45"/>
        <end position="213"/>
    </location>
</feature>
<dbReference type="AlphaFoldDB" id="A0A2N4TXQ7"/>
<reference evidence="3 4" key="1">
    <citation type="submission" date="2017-12" db="EMBL/GenBank/DDBJ databases">
        <title>Draft genome sequence of Ralstonia pickettii 52.</title>
        <authorList>
            <person name="Zheng B."/>
        </authorList>
    </citation>
    <scope>NUCLEOTIDE SEQUENCE [LARGE SCALE GENOMIC DNA]</scope>
    <source>
        <strain evidence="3 4">52</strain>
    </source>
</reference>
<accession>A0A2N4TXQ7</accession>
<comment type="caution">
    <text evidence="3">The sequence shown here is derived from an EMBL/GenBank/DDBJ whole genome shotgun (WGS) entry which is preliminary data.</text>
</comment>
<dbReference type="InterPro" id="IPR012339">
    <property type="entry name" value="Phage_T4_Gp32_ssDNA-bd"/>
</dbReference>
<dbReference type="EMBL" id="PKQE01000001">
    <property type="protein sequence ID" value="PLC44480.1"/>
    <property type="molecule type" value="Genomic_DNA"/>
</dbReference>
<proteinExistence type="predicted"/>
<dbReference type="Proteomes" id="UP000234456">
    <property type="component" value="Unassembled WGS sequence"/>
</dbReference>
<feature type="region of interest" description="Disordered" evidence="1">
    <location>
        <begin position="250"/>
        <end position="279"/>
    </location>
</feature>
<protein>
    <submittedName>
        <fullName evidence="3">Regulator</fullName>
    </submittedName>
</protein>
<evidence type="ECO:0000313" key="4">
    <source>
        <dbReference type="Proteomes" id="UP000234456"/>
    </source>
</evidence>
<sequence>MDANKLMSLMKQKKAALKTKEKTLKPTPGSSRYVLLPGWRKGEEHVWFHEFGQHYIKNAAKEIQAVYPCAEKTYGKPCSICEGLNKAMRMSADDETVELLKEANAGQSFLFNALALDGDSPNEPAILEVRKSVFGQIVDLIEDWGGKLFDPEEPQIITINREGKGLNTKYSVQVSPKTYPLPKGVLSKLHNLDEYVAQESEEQQRRALAAINSVAGLLPPPTPADKPKTAPAALSYDDDDAALTALEERDRAQAAKPAAASAKLDEELDDLLGELETGT</sequence>
<name>A0A2N4TXQ7_RALPI</name>
<evidence type="ECO:0000256" key="1">
    <source>
        <dbReference type="SAM" id="MobiDB-lite"/>
    </source>
</evidence>
<organism evidence="3 4">
    <name type="scientific">Ralstonia pickettii</name>
    <name type="common">Burkholderia pickettii</name>
    <dbReference type="NCBI Taxonomy" id="329"/>
    <lineage>
        <taxon>Bacteria</taxon>
        <taxon>Pseudomonadati</taxon>
        <taxon>Pseudomonadota</taxon>
        <taxon>Betaproteobacteria</taxon>
        <taxon>Burkholderiales</taxon>
        <taxon>Burkholderiaceae</taxon>
        <taxon>Ralstonia</taxon>
    </lineage>
</organism>
<evidence type="ECO:0000259" key="2">
    <source>
        <dbReference type="Pfam" id="PF08804"/>
    </source>
</evidence>